<evidence type="ECO:0000256" key="1">
    <source>
        <dbReference type="SAM" id="Phobius"/>
    </source>
</evidence>
<dbReference type="EMBL" id="JAHBAY010000003">
    <property type="protein sequence ID" value="MBT0768797.1"/>
    <property type="molecule type" value="Genomic_DNA"/>
</dbReference>
<dbReference type="Proteomes" id="UP001197247">
    <property type="component" value="Unassembled WGS sequence"/>
</dbReference>
<dbReference type="InterPro" id="IPR046264">
    <property type="entry name" value="DUF6297"/>
</dbReference>
<feature type="transmembrane region" description="Helical" evidence="1">
    <location>
        <begin position="129"/>
        <end position="151"/>
    </location>
</feature>
<name>A0ABS5TCJ2_9ACTN</name>
<comment type="caution">
    <text evidence="2">The sequence shown here is derived from an EMBL/GenBank/DDBJ whole genome shotgun (WGS) entry which is preliminary data.</text>
</comment>
<protein>
    <recommendedName>
        <fullName evidence="4">ABC-2 type transport system permease protein</fullName>
    </recommendedName>
</protein>
<feature type="transmembrane region" description="Helical" evidence="1">
    <location>
        <begin position="157"/>
        <end position="178"/>
    </location>
</feature>
<accession>A0ABS5TCJ2</accession>
<dbReference type="RefSeq" id="WP_214155103.1">
    <property type="nucleotide sequence ID" value="NZ_JAHBAY010000003.1"/>
</dbReference>
<feature type="transmembrane region" description="Helical" evidence="1">
    <location>
        <begin position="190"/>
        <end position="209"/>
    </location>
</feature>
<evidence type="ECO:0000313" key="2">
    <source>
        <dbReference type="EMBL" id="MBT0768797.1"/>
    </source>
</evidence>
<feature type="transmembrane region" description="Helical" evidence="1">
    <location>
        <begin position="478"/>
        <end position="506"/>
    </location>
</feature>
<feature type="transmembrane region" description="Helical" evidence="1">
    <location>
        <begin position="345"/>
        <end position="362"/>
    </location>
</feature>
<feature type="transmembrane region" description="Helical" evidence="1">
    <location>
        <begin position="74"/>
        <end position="97"/>
    </location>
</feature>
<feature type="transmembrane region" description="Helical" evidence="1">
    <location>
        <begin position="215"/>
        <end position="235"/>
    </location>
</feature>
<sequence length="530" mass="54561">MSLTGTTTRLPTGRAIRRWTRDAGRRRAEAGLGELFNTIYTAVFAVALAASMIFSLSSGLGQGQTVSAQTTDRVALATGWLVTLPAIAVLAAFAGIVTRLGPLSLSAPESTWWLPLAVERRGLLRASAFRWPAVGGLLGAVAGAAVGLAMAAGVPGLIGVTLCGAALTVILVVLAGLAQTRPRWHHAIRVGADLALGAVPIAGVALALTKTDAPVPGGFLLPVALILAGLAIWLVRTWDARLADVPGVSLRARGAASDEALVAVLSMDPRGLGRALGARSDPPRRSRSVRMRWLARLPVGYRPVAAVITSDLLLFLRTPRHPAQAVIALCLPGLALMVPHPSRAAVAATLLIGAYVAAVGAVEGARRAQVGPGLDSAWPLSQVAVRLSRMVLPTAVMVFWFAAVSVLLTWRYGGALGWVTLGVLAAPGWAAAAVRSAYRPLPDFSGPTVSTPMGALPPGLSGNGLQGPDLAVVVAAPLVVALILGGVPSLLPTIQWTLTLIAVLLAMRPGSRAVRPPESGSRRTSDASEA</sequence>
<dbReference type="Pfam" id="PF19814">
    <property type="entry name" value="DUF6297"/>
    <property type="match status" value="1"/>
</dbReference>
<proteinExistence type="predicted"/>
<evidence type="ECO:0008006" key="4">
    <source>
        <dbReference type="Google" id="ProtNLM"/>
    </source>
</evidence>
<keyword evidence="1" id="KW-0812">Transmembrane</keyword>
<gene>
    <name evidence="2" type="ORF">KIH74_07660</name>
</gene>
<reference evidence="2 3" key="1">
    <citation type="submission" date="2021-05" db="EMBL/GenBank/DDBJ databases">
        <title>Kineosporia and Streptomyces sp. nov. two new marine actinobacteria isolated from Coral.</title>
        <authorList>
            <person name="Buangrab K."/>
            <person name="Sutthacheep M."/>
            <person name="Yeemin T."/>
            <person name="Harunari E."/>
            <person name="Igarashi Y."/>
            <person name="Kanchanasin P."/>
            <person name="Tanasupawat S."/>
            <person name="Phongsopitanun W."/>
        </authorList>
    </citation>
    <scope>NUCLEOTIDE SEQUENCE [LARGE SCALE GENOMIC DNA]</scope>
    <source>
        <strain evidence="2 3">J2-2</strain>
    </source>
</reference>
<keyword evidence="3" id="KW-1185">Reference proteome</keyword>
<feature type="transmembrane region" description="Helical" evidence="1">
    <location>
        <begin position="35"/>
        <end position="54"/>
    </location>
</feature>
<evidence type="ECO:0000313" key="3">
    <source>
        <dbReference type="Proteomes" id="UP001197247"/>
    </source>
</evidence>
<keyword evidence="1" id="KW-1133">Transmembrane helix</keyword>
<feature type="transmembrane region" description="Helical" evidence="1">
    <location>
        <begin position="415"/>
        <end position="438"/>
    </location>
</feature>
<keyword evidence="1" id="KW-0472">Membrane</keyword>
<organism evidence="2 3">
    <name type="scientific">Kineosporia corallincola</name>
    <dbReference type="NCBI Taxonomy" id="2835133"/>
    <lineage>
        <taxon>Bacteria</taxon>
        <taxon>Bacillati</taxon>
        <taxon>Actinomycetota</taxon>
        <taxon>Actinomycetes</taxon>
        <taxon>Kineosporiales</taxon>
        <taxon>Kineosporiaceae</taxon>
        <taxon>Kineosporia</taxon>
    </lineage>
</organism>
<feature type="transmembrane region" description="Helical" evidence="1">
    <location>
        <begin position="390"/>
        <end position="408"/>
    </location>
</feature>